<dbReference type="Proteomes" id="UP000036902">
    <property type="component" value="Chromosome"/>
</dbReference>
<organism evidence="5 6">
    <name type="scientific">Thauera humireducens</name>
    <dbReference type="NCBI Taxonomy" id="1134435"/>
    <lineage>
        <taxon>Bacteria</taxon>
        <taxon>Pseudomonadati</taxon>
        <taxon>Pseudomonadota</taxon>
        <taxon>Betaproteobacteria</taxon>
        <taxon>Rhodocyclales</taxon>
        <taxon>Zoogloeaceae</taxon>
        <taxon>Thauera</taxon>
    </lineage>
</organism>
<sequence>MTAAVHEFIRKADVLSDDATQHQIAAHVIKTTTDETGRPPIHYQGTAYRIDPADQLWKPWPKEHIEVHVASRYGTQKLCRRATDYRQIVGHLCQLCEDPEFFSGAPAGIAADGQFWRVTATGEIRSEPITPEHRQRMQVMQAPEFEAEAPLFFGILGNAFGPGADGDGQRELLQMGLGAALTRQLWRHRIALLLYGKTSTGKSTILEIFRALFPLDVIGATSPQNWASEYYVAALAGKTLNIVGELDPHTPIPGGPFKAVTGGDVVEGRHPTHRPFSFVCEAAHIFNCNRLPPTRDKSDAFFRRWRIVEFNNPIPVGSEITGLAERINAEEAGAVLGWLLDGAGKLAQRGSLPETPQHSRLIETWRSANNSALQFLMDTEYCATGGELEQGAALVFECYRKWASTEGVKPLGRTGFYEAVADGGGRLGVTIYDSRDGVRTIKGLSLKKELGA</sequence>
<dbReference type="AlphaFoldDB" id="A0A127K2P8"/>
<name>A0A127K2P8_9RHOO</name>
<evidence type="ECO:0000256" key="1">
    <source>
        <dbReference type="ARBA" id="ARBA00022741"/>
    </source>
</evidence>
<evidence type="ECO:0000256" key="3">
    <source>
        <dbReference type="ARBA" id="ARBA00022840"/>
    </source>
</evidence>
<dbReference type="EMBL" id="CP014646">
    <property type="protein sequence ID" value="AMO36232.1"/>
    <property type="molecule type" value="Genomic_DNA"/>
</dbReference>
<evidence type="ECO:0000256" key="2">
    <source>
        <dbReference type="ARBA" id="ARBA00022801"/>
    </source>
</evidence>
<gene>
    <name evidence="5" type="ORF">AC731_004355</name>
</gene>
<dbReference type="InterPro" id="IPR006500">
    <property type="entry name" value="Helicase_put_C_phage/plasmid"/>
</dbReference>
<dbReference type="PANTHER" id="PTHR35372:SF2">
    <property type="entry name" value="SF3 HELICASE DOMAIN-CONTAINING PROTEIN"/>
    <property type="match status" value="1"/>
</dbReference>
<evidence type="ECO:0000259" key="4">
    <source>
        <dbReference type="PROSITE" id="PS51206"/>
    </source>
</evidence>
<dbReference type="InterPro" id="IPR014015">
    <property type="entry name" value="Helicase_SF3_DNA-vir"/>
</dbReference>
<keyword evidence="2" id="KW-0378">Hydrolase</keyword>
<dbReference type="GO" id="GO:0016787">
    <property type="term" value="F:hydrolase activity"/>
    <property type="evidence" value="ECO:0007669"/>
    <property type="project" value="UniProtKB-KW"/>
</dbReference>
<dbReference type="PROSITE" id="PS51206">
    <property type="entry name" value="SF3_HELICASE_1"/>
    <property type="match status" value="1"/>
</dbReference>
<dbReference type="Gene3D" id="3.40.50.300">
    <property type="entry name" value="P-loop containing nucleotide triphosphate hydrolases"/>
    <property type="match status" value="1"/>
</dbReference>
<feature type="domain" description="SF3 helicase" evidence="4">
    <location>
        <begin position="168"/>
        <end position="323"/>
    </location>
</feature>
<dbReference type="InterPro" id="IPR027417">
    <property type="entry name" value="P-loop_NTPase"/>
</dbReference>
<dbReference type="InterPro" id="IPR045455">
    <property type="entry name" value="NrS-1_pol-like_helicase"/>
</dbReference>
<evidence type="ECO:0000313" key="6">
    <source>
        <dbReference type="Proteomes" id="UP000036902"/>
    </source>
</evidence>
<dbReference type="Pfam" id="PF19263">
    <property type="entry name" value="DUF5906"/>
    <property type="match status" value="1"/>
</dbReference>
<proteinExistence type="predicted"/>
<dbReference type="InterPro" id="IPR051620">
    <property type="entry name" value="ORF904-like_C"/>
</dbReference>
<keyword evidence="6" id="KW-1185">Reference proteome</keyword>
<reference evidence="6" key="1">
    <citation type="submission" date="2016-03" db="EMBL/GenBank/DDBJ databases">
        <authorList>
            <person name="Ma C."/>
            <person name="Zhou S."/>
            <person name="Yang G."/>
        </authorList>
    </citation>
    <scope>NUCLEOTIDE SEQUENCE [LARGE SCALE GENOMIC DNA]</scope>
    <source>
        <strain evidence="6">SgZ-1</strain>
    </source>
</reference>
<protein>
    <recommendedName>
        <fullName evidence="4">SF3 helicase domain-containing protein</fullName>
    </recommendedName>
</protein>
<keyword evidence="1" id="KW-0547">Nucleotide-binding</keyword>
<evidence type="ECO:0000313" key="5">
    <source>
        <dbReference type="EMBL" id="AMO36232.1"/>
    </source>
</evidence>
<dbReference type="PANTHER" id="PTHR35372">
    <property type="entry name" value="ATP BINDING PROTEIN-RELATED"/>
    <property type="match status" value="1"/>
</dbReference>
<dbReference type="SUPFAM" id="SSF52540">
    <property type="entry name" value="P-loop containing nucleoside triphosphate hydrolases"/>
    <property type="match status" value="1"/>
</dbReference>
<dbReference type="KEGG" id="thu:AC731_004355"/>
<keyword evidence="3" id="KW-0067">ATP-binding</keyword>
<dbReference type="STRING" id="1134435.AC731_004355"/>
<accession>A0A127K2P8</accession>
<dbReference type="NCBIfam" id="TIGR01613">
    <property type="entry name" value="primase_Cterm"/>
    <property type="match status" value="1"/>
</dbReference>
<dbReference type="RefSeq" id="WP_048709471.1">
    <property type="nucleotide sequence ID" value="NZ_CP014646.1"/>
</dbReference>
<dbReference type="GO" id="GO:0005524">
    <property type="term" value="F:ATP binding"/>
    <property type="evidence" value="ECO:0007669"/>
    <property type="project" value="UniProtKB-KW"/>
</dbReference>